<dbReference type="Proteomes" id="UP000447873">
    <property type="component" value="Unassembled WGS sequence"/>
</dbReference>
<evidence type="ECO:0000313" key="3">
    <source>
        <dbReference type="Proteomes" id="UP000447873"/>
    </source>
</evidence>
<accession>A0A8H3Z1C0</accession>
<dbReference type="EMBL" id="WNWS01000116">
    <property type="protein sequence ID" value="KAE9979553.1"/>
    <property type="molecule type" value="Genomic_DNA"/>
</dbReference>
<feature type="transmembrane region" description="Helical" evidence="1">
    <location>
        <begin position="209"/>
        <end position="232"/>
    </location>
</feature>
<evidence type="ECO:0000256" key="1">
    <source>
        <dbReference type="SAM" id="Phobius"/>
    </source>
</evidence>
<comment type="caution">
    <text evidence="2">The sequence shown here is derived from an EMBL/GenBank/DDBJ whole genome shotgun (WGS) entry which is preliminary data.</text>
</comment>
<keyword evidence="1" id="KW-1133">Transmembrane helix</keyword>
<keyword evidence="1" id="KW-0812">Transmembrane</keyword>
<evidence type="ECO:0000313" key="2">
    <source>
        <dbReference type="EMBL" id="KAE9979553.1"/>
    </source>
</evidence>
<protein>
    <submittedName>
        <fullName evidence="2">Uncharacterized protein</fullName>
    </submittedName>
</protein>
<proteinExistence type="predicted"/>
<organism evidence="2 3">
    <name type="scientific">Venturia inaequalis</name>
    <name type="common">Apple scab fungus</name>
    <dbReference type="NCBI Taxonomy" id="5025"/>
    <lineage>
        <taxon>Eukaryota</taxon>
        <taxon>Fungi</taxon>
        <taxon>Dikarya</taxon>
        <taxon>Ascomycota</taxon>
        <taxon>Pezizomycotina</taxon>
        <taxon>Dothideomycetes</taxon>
        <taxon>Pleosporomycetidae</taxon>
        <taxon>Venturiales</taxon>
        <taxon>Venturiaceae</taxon>
        <taxon>Venturia</taxon>
    </lineage>
</organism>
<sequence length="308" mass="32785">MNRFGNFANRIETNTFGFIGRQTTTQPQVTTSAKLNTPSTTTLGTVTIITKSEAPVAVPTTSIASVPVVPTTNITSVPVVSTTKIASVPVVSTTKIASVPVVSTTNIASVPTSVRSSTVPTALATSTVSGTAPSLIAIVATTVSVTTTGSSDKALITEVVDVPTMNFVSNPTVPSTATLDAVSTSATTQPTTIVPQDPSSKTPSHNLPVAFFAILAVLLALVMIAILSFLYLCRRRRKRRERVRENREDQFDEILVKSEEKYMVEDDTKATREGRFEVAARRSAAELPGRLSARELCGDDAANLKRFR</sequence>
<gene>
    <name evidence="2" type="ORF">EG328_000806</name>
</gene>
<keyword evidence="1" id="KW-0472">Membrane</keyword>
<name>A0A8H3Z1C0_VENIN</name>
<dbReference type="AlphaFoldDB" id="A0A8H3Z1C0"/>
<reference evidence="2 3" key="1">
    <citation type="submission" date="2018-12" db="EMBL/GenBank/DDBJ databases">
        <title>Venturia inaequalis Genome Resource.</title>
        <authorList>
            <person name="Lichtner F.J."/>
        </authorList>
    </citation>
    <scope>NUCLEOTIDE SEQUENCE [LARGE SCALE GENOMIC DNA]</scope>
    <source>
        <strain evidence="2 3">120213</strain>
    </source>
</reference>